<keyword evidence="3" id="KW-1185">Reference proteome</keyword>
<keyword evidence="1" id="KW-0732">Signal</keyword>
<protein>
    <recommendedName>
        <fullName evidence="4">Lipoprotein</fullName>
    </recommendedName>
</protein>
<evidence type="ECO:0000256" key="1">
    <source>
        <dbReference type="SAM" id="SignalP"/>
    </source>
</evidence>
<dbReference type="Proteomes" id="UP000727907">
    <property type="component" value="Unassembled WGS sequence"/>
</dbReference>
<feature type="chain" id="PRO_5046585489" description="Lipoprotein" evidence="1">
    <location>
        <begin position="29"/>
        <end position="114"/>
    </location>
</feature>
<name>A0ABS6IKB2_9HYPH</name>
<dbReference type="EMBL" id="JAHOPB010000001">
    <property type="protein sequence ID" value="MBU8874723.1"/>
    <property type="molecule type" value="Genomic_DNA"/>
</dbReference>
<organism evidence="2 3">
    <name type="scientific">Reyranella humidisoli</name>
    <dbReference type="NCBI Taxonomy" id="2849149"/>
    <lineage>
        <taxon>Bacteria</taxon>
        <taxon>Pseudomonadati</taxon>
        <taxon>Pseudomonadota</taxon>
        <taxon>Alphaproteobacteria</taxon>
        <taxon>Hyphomicrobiales</taxon>
        <taxon>Reyranellaceae</taxon>
        <taxon>Reyranella</taxon>
    </lineage>
</organism>
<accession>A0ABS6IKB2</accession>
<feature type="signal peptide" evidence="1">
    <location>
        <begin position="1"/>
        <end position="28"/>
    </location>
</feature>
<reference evidence="2 3" key="1">
    <citation type="submission" date="2021-06" db="EMBL/GenBank/DDBJ databases">
        <authorList>
            <person name="Lee D.H."/>
        </authorList>
    </citation>
    <scope>NUCLEOTIDE SEQUENCE [LARGE SCALE GENOMIC DNA]</scope>
    <source>
        <strain evidence="2 3">MMS21-HV4-11</strain>
    </source>
</reference>
<dbReference type="RefSeq" id="WP_216960730.1">
    <property type="nucleotide sequence ID" value="NZ_JAHOPB010000001.1"/>
</dbReference>
<gene>
    <name evidence="2" type="ORF">KQ910_13185</name>
</gene>
<evidence type="ECO:0008006" key="4">
    <source>
        <dbReference type="Google" id="ProtNLM"/>
    </source>
</evidence>
<evidence type="ECO:0000313" key="2">
    <source>
        <dbReference type="EMBL" id="MBU8874723.1"/>
    </source>
</evidence>
<evidence type="ECO:0000313" key="3">
    <source>
        <dbReference type="Proteomes" id="UP000727907"/>
    </source>
</evidence>
<comment type="caution">
    <text evidence="2">The sequence shown here is derived from an EMBL/GenBank/DDBJ whole genome shotgun (WGS) entry which is preliminary data.</text>
</comment>
<proteinExistence type="predicted"/>
<sequence length="114" mass="12559">MPPPPPASSLIRRGLAAFACLLALGACARSIGQPFDVDAADRLRPGLSTYQDAVTQFGKATRIRGQGDRTVAHWHYLKDTPGGTEYDSLKILFDENGRMVRVVERLDSDDEDER</sequence>